<evidence type="ECO:0000256" key="3">
    <source>
        <dbReference type="ARBA" id="ARBA00023172"/>
    </source>
</evidence>
<dbReference type="Gene3D" id="1.10.150.130">
    <property type="match status" value="1"/>
</dbReference>
<evidence type="ECO:0000256" key="2">
    <source>
        <dbReference type="ARBA" id="ARBA00023125"/>
    </source>
</evidence>
<dbReference type="InterPro" id="IPR002104">
    <property type="entry name" value="Integrase_catalytic"/>
</dbReference>
<evidence type="ECO:0000313" key="8">
    <source>
        <dbReference type="Proteomes" id="UP000595857"/>
    </source>
</evidence>
<dbReference type="InterPro" id="IPR013762">
    <property type="entry name" value="Integrase-like_cat_sf"/>
</dbReference>
<keyword evidence="3" id="KW-0233">DNA recombination</keyword>
<name>A0ABX7C491_9HYPH</name>
<organism evidence="7 8">
    <name type="scientific">Devosia rhizoryzae</name>
    <dbReference type="NCBI Taxonomy" id="2774137"/>
    <lineage>
        <taxon>Bacteria</taxon>
        <taxon>Pseudomonadati</taxon>
        <taxon>Pseudomonadota</taxon>
        <taxon>Alphaproteobacteria</taxon>
        <taxon>Hyphomicrobiales</taxon>
        <taxon>Devosiaceae</taxon>
        <taxon>Devosia</taxon>
    </lineage>
</organism>
<reference evidence="7 8" key="1">
    <citation type="submission" date="2021-01" db="EMBL/GenBank/DDBJ databases">
        <title>Genome seq and assembly of Devosia sp. LEGU1.</title>
        <authorList>
            <person name="Chhetri G."/>
        </authorList>
    </citation>
    <scope>NUCLEOTIDE SEQUENCE [LARGE SCALE GENOMIC DNA]</scope>
    <source>
        <strain evidence="7 8">LEGU1</strain>
    </source>
</reference>
<dbReference type="Gene3D" id="1.10.443.10">
    <property type="entry name" value="Intergrase catalytic core"/>
    <property type="match status" value="1"/>
</dbReference>
<dbReference type="EMBL" id="CP068046">
    <property type="protein sequence ID" value="QQR39049.1"/>
    <property type="molecule type" value="Genomic_DNA"/>
</dbReference>
<evidence type="ECO:0000259" key="6">
    <source>
        <dbReference type="PROSITE" id="PS51900"/>
    </source>
</evidence>
<dbReference type="InterPro" id="IPR010998">
    <property type="entry name" value="Integrase_recombinase_N"/>
</dbReference>
<keyword evidence="8" id="KW-1185">Reference proteome</keyword>
<evidence type="ECO:0000259" key="5">
    <source>
        <dbReference type="PROSITE" id="PS51898"/>
    </source>
</evidence>
<dbReference type="InterPro" id="IPR044068">
    <property type="entry name" value="CB"/>
</dbReference>
<dbReference type="PANTHER" id="PTHR30349">
    <property type="entry name" value="PHAGE INTEGRASE-RELATED"/>
    <property type="match status" value="1"/>
</dbReference>
<dbReference type="SUPFAM" id="SSF56349">
    <property type="entry name" value="DNA breaking-rejoining enzymes"/>
    <property type="match status" value="1"/>
</dbReference>
<dbReference type="PROSITE" id="PS51900">
    <property type="entry name" value="CB"/>
    <property type="match status" value="1"/>
</dbReference>
<evidence type="ECO:0000256" key="4">
    <source>
        <dbReference type="PROSITE-ProRule" id="PRU01248"/>
    </source>
</evidence>
<dbReference type="InterPro" id="IPR011010">
    <property type="entry name" value="DNA_brk_join_enz"/>
</dbReference>
<dbReference type="PROSITE" id="PS51898">
    <property type="entry name" value="TYR_RECOMBINASE"/>
    <property type="match status" value="1"/>
</dbReference>
<keyword evidence="1" id="KW-0229">DNA integration</keyword>
<proteinExistence type="predicted"/>
<dbReference type="Pfam" id="PF00589">
    <property type="entry name" value="Phage_integrase"/>
    <property type="match status" value="1"/>
</dbReference>
<feature type="domain" description="Core-binding (CB)" evidence="6">
    <location>
        <begin position="22"/>
        <end position="103"/>
    </location>
</feature>
<gene>
    <name evidence="7" type="ORF">JI748_15140</name>
</gene>
<evidence type="ECO:0000313" key="7">
    <source>
        <dbReference type="EMBL" id="QQR39049.1"/>
    </source>
</evidence>
<keyword evidence="2 4" id="KW-0238">DNA-binding</keyword>
<dbReference type="RefSeq" id="WP_201632499.1">
    <property type="nucleotide sequence ID" value="NZ_CP068046.1"/>
</dbReference>
<evidence type="ECO:0000256" key="1">
    <source>
        <dbReference type="ARBA" id="ARBA00022908"/>
    </source>
</evidence>
<feature type="domain" description="Tyr recombinase" evidence="5">
    <location>
        <begin position="126"/>
        <end position="314"/>
    </location>
</feature>
<accession>A0ABX7C491</accession>
<protein>
    <submittedName>
        <fullName evidence="7">Tyrosine-type recombinase/integrase</fullName>
    </submittedName>
</protein>
<sequence>MDLNIVGVETPPGLLIVANSGQWAHQQILEFFATNITNDNTRASYFRAAREFFAFAELHEVTLLAELRPVHVAAWVQTLKTRYSIPSVKLKLTAITMLFDWLVVRHVLAANPAKSVRSPRYSYSVGKTPVLTASQARELLNSIDVSTKIGMRDRALIGLMLYTFVRIGAALAMRRSDVLFRQTRMWVRVLEKGGKSHEMPCHHELELMLQEYLDASKADETAYLFRSVDRSGFGYTEARLLSANADKRIKKQAAIAGIEGKVSCHSFRATGITTYLANRGTLELAAKMAGHSSIRTTQLYDRRGDAIVQAEVERIRYE</sequence>
<dbReference type="Proteomes" id="UP000595857">
    <property type="component" value="Chromosome"/>
</dbReference>
<dbReference type="InterPro" id="IPR050090">
    <property type="entry name" value="Tyrosine_recombinase_XerCD"/>
</dbReference>